<evidence type="ECO:0000259" key="8">
    <source>
        <dbReference type="Pfam" id="PF17681"/>
    </source>
</evidence>
<dbReference type="Pfam" id="PF04130">
    <property type="entry name" value="GCP_C_terminal"/>
    <property type="match status" value="1"/>
</dbReference>
<organism evidence="9 10">
    <name type="scientific">Geranomyces variabilis</name>
    <dbReference type="NCBI Taxonomy" id="109894"/>
    <lineage>
        <taxon>Eukaryota</taxon>
        <taxon>Fungi</taxon>
        <taxon>Fungi incertae sedis</taxon>
        <taxon>Chytridiomycota</taxon>
        <taxon>Chytridiomycota incertae sedis</taxon>
        <taxon>Chytridiomycetes</taxon>
        <taxon>Spizellomycetales</taxon>
        <taxon>Powellomycetaceae</taxon>
        <taxon>Geranomyces</taxon>
    </lineage>
</organism>
<name>A0AAD5XPR9_9FUNG</name>
<dbReference type="GO" id="GO:0031122">
    <property type="term" value="P:cytoplasmic microtubule organization"/>
    <property type="evidence" value="ECO:0007669"/>
    <property type="project" value="TreeGrafter"/>
</dbReference>
<evidence type="ECO:0000256" key="3">
    <source>
        <dbReference type="ARBA" id="ARBA00022490"/>
    </source>
</evidence>
<dbReference type="Pfam" id="PF17681">
    <property type="entry name" value="GCP_N_terminal"/>
    <property type="match status" value="1"/>
</dbReference>
<feature type="domain" description="Gamma tubulin complex component C-terminal" evidence="7">
    <location>
        <begin position="358"/>
        <end position="476"/>
    </location>
</feature>
<dbReference type="GO" id="GO:0043015">
    <property type="term" value="F:gamma-tubulin binding"/>
    <property type="evidence" value="ECO:0007669"/>
    <property type="project" value="InterPro"/>
</dbReference>
<dbReference type="GO" id="GO:0000278">
    <property type="term" value="P:mitotic cell cycle"/>
    <property type="evidence" value="ECO:0007669"/>
    <property type="project" value="TreeGrafter"/>
</dbReference>
<dbReference type="Gene3D" id="1.20.120.1900">
    <property type="entry name" value="Gamma-tubulin complex, C-terminal domain"/>
    <property type="match status" value="1"/>
</dbReference>
<keyword evidence="10" id="KW-1185">Reference proteome</keyword>
<evidence type="ECO:0000313" key="10">
    <source>
        <dbReference type="Proteomes" id="UP001212152"/>
    </source>
</evidence>
<keyword evidence="4 6" id="KW-0493">Microtubule</keyword>
<evidence type="ECO:0000256" key="2">
    <source>
        <dbReference type="ARBA" id="ARBA00010337"/>
    </source>
</evidence>
<dbReference type="InterPro" id="IPR042241">
    <property type="entry name" value="GCP_C_sf"/>
</dbReference>
<dbReference type="GO" id="GO:0000922">
    <property type="term" value="C:spindle pole"/>
    <property type="evidence" value="ECO:0007669"/>
    <property type="project" value="InterPro"/>
</dbReference>
<feature type="domain" description="Gamma tubulin complex component protein N-terminal" evidence="8">
    <location>
        <begin position="2"/>
        <end position="353"/>
    </location>
</feature>
<dbReference type="GO" id="GO:0051321">
    <property type="term" value="P:meiotic cell cycle"/>
    <property type="evidence" value="ECO:0007669"/>
    <property type="project" value="TreeGrafter"/>
</dbReference>
<dbReference type="PANTHER" id="PTHR19302">
    <property type="entry name" value="GAMMA TUBULIN COMPLEX PROTEIN"/>
    <property type="match status" value="1"/>
</dbReference>
<keyword evidence="3 6" id="KW-0963">Cytoplasm</keyword>
<dbReference type="GO" id="GO:0005874">
    <property type="term" value="C:microtubule"/>
    <property type="evidence" value="ECO:0007669"/>
    <property type="project" value="UniProtKB-KW"/>
</dbReference>
<dbReference type="GO" id="GO:0051011">
    <property type="term" value="F:microtubule minus-end binding"/>
    <property type="evidence" value="ECO:0007669"/>
    <property type="project" value="TreeGrafter"/>
</dbReference>
<evidence type="ECO:0000259" key="7">
    <source>
        <dbReference type="Pfam" id="PF04130"/>
    </source>
</evidence>
<keyword evidence="5 6" id="KW-0206">Cytoskeleton</keyword>
<reference evidence="9" key="1">
    <citation type="submission" date="2020-05" db="EMBL/GenBank/DDBJ databases">
        <title>Phylogenomic resolution of chytrid fungi.</title>
        <authorList>
            <person name="Stajich J.E."/>
            <person name="Amses K."/>
            <person name="Simmons R."/>
            <person name="Seto K."/>
            <person name="Myers J."/>
            <person name="Bonds A."/>
            <person name="Quandt C.A."/>
            <person name="Barry K."/>
            <person name="Liu P."/>
            <person name="Grigoriev I."/>
            <person name="Longcore J.E."/>
            <person name="James T.Y."/>
        </authorList>
    </citation>
    <scope>NUCLEOTIDE SEQUENCE</scope>
    <source>
        <strain evidence="9">JEL0379</strain>
    </source>
</reference>
<sequence length="478" mass="53796">MLHELLLALHGHPGDVFVVASSTEASLAAQAKPTTFRVAADFPFLHAAERSALDRLAHLGFLAATIRRFAQRHAKAVWTAALAQQPKDDDNDEQVGATSAAGKQNRLRPGIYLLALCTGLDEVLDEYEALLVQAERKILSSLDLDTDAGRTPVSYFTYLFGKYHILFPQLVNLLEKIEARPDDNHGTKLLNILHDRCRTGLSEARAVFLRSICMAVFYKQLIGWMLYGRLDDQYDEFLISMESSSHDAPDPAREVQLQVENTRWQSQIKLKPTAVPRFIPLAVAQNVLFVGKAVLTIKESHRPETARAAALVPRHQETLSKLAESLEYRALALEMAITAVKKDVAVILWDVVVMDEHLVNHLKAFKECYMLGAGDLWMAFIEECAKLKTRAASRLSLITDYELNTTFRSLMRQLGMPNADFNAEHFRFKVVRSVAADAANAFDTKEQSYQQLIGGEFRLEYVVKWPMDLVFTYSDIDK</sequence>
<dbReference type="GO" id="GO:0005816">
    <property type="term" value="C:spindle pole body"/>
    <property type="evidence" value="ECO:0007669"/>
    <property type="project" value="UniProtKB-ARBA"/>
</dbReference>
<dbReference type="AlphaFoldDB" id="A0AAD5XPR9"/>
<dbReference type="Proteomes" id="UP001212152">
    <property type="component" value="Unassembled WGS sequence"/>
</dbReference>
<evidence type="ECO:0000256" key="1">
    <source>
        <dbReference type="ARBA" id="ARBA00004267"/>
    </source>
</evidence>
<evidence type="ECO:0000256" key="5">
    <source>
        <dbReference type="ARBA" id="ARBA00023212"/>
    </source>
</evidence>
<comment type="subcellular location">
    <subcellularLocation>
        <location evidence="1 6">Cytoplasm</location>
        <location evidence="1 6">Cytoskeleton</location>
        <location evidence="1 6">Microtubule organizing center</location>
    </subcellularLocation>
</comment>
<evidence type="ECO:0000256" key="4">
    <source>
        <dbReference type="ARBA" id="ARBA00022701"/>
    </source>
</evidence>
<dbReference type="InterPro" id="IPR041470">
    <property type="entry name" value="GCP_N"/>
</dbReference>
<dbReference type="InterPro" id="IPR040457">
    <property type="entry name" value="GCP_C"/>
</dbReference>
<dbReference type="InterPro" id="IPR007259">
    <property type="entry name" value="GCP"/>
</dbReference>
<protein>
    <recommendedName>
        <fullName evidence="6">Spindle pole body component</fullName>
    </recommendedName>
</protein>
<dbReference type="GO" id="GO:0051225">
    <property type="term" value="P:spindle assembly"/>
    <property type="evidence" value="ECO:0007669"/>
    <property type="project" value="TreeGrafter"/>
</dbReference>
<gene>
    <name evidence="9" type="primary">TUBGCP4</name>
    <name evidence="9" type="ORF">HDU87_005422</name>
</gene>
<evidence type="ECO:0000313" key="9">
    <source>
        <dbReference type="EMBL" id="KAJ3176207.1"/>
    </source>
</evidence>
<dbReference type="GO" id="GO:0000930">
    <property type="term" value="C:gamma-tubulin complex"/>
    <property type="evidence" value="ECO:0007669"/>
    <property type="project" value="TreeGrafter"/>
</dbReference>
<dbReference type="GO" id="GO:0007020">
    <property type="term" value="P:microtubule nucleation"/>
    <property type="evidence" value="ECO:0007669"/>
    <property type="project" value="InterPro"/>
</dbReference>
<dbReference type="EMBL" id="JADGJQ010000043">
    <property type="protein sequence ID" value="KAJ3176207.1"/>
    <property type="molecule type" value="Genomic_DNA"/>
</dbReference>
<comment type="similarity">
    <text evidence="2 6">Belongs to the TUBGCP family.</text>
</comment>
<accession>A0AAD5XPR9</accession>
<dbReference type="PANTHER" id="PTHR19302:SF27">
    <property type="entry name" value="GAMMA-TUBULIN COMPLEX COMPONENT 4"/>
    <property type="match status" value="1"/>
</dbReference>
<proteinExistence type="inferred from homology"/>
<evidence type="ECO:0000256" key="6">
    <source>
        <dbReference type="RuleBase" id="RU363050"/>
    </source>
</evidence>
<comment type="caution">
    <text evidence="9">The sequence shown here is derived from an EMBL/GenBank/DDBJ whole genome shotgun (WGS) entry which is preliminary data.</text>
</comment>